<sequence length="392" mass="41542">MAWSASTSPPASTTHVRKGATVNEQPQITPGTAGAARGAPARSRRGFLKLTAAGTVLAGAGSLAAACGGGAATGAAAGRTRLKVALGWVTNIEFAGFWLAADRGYYRDEGLDVVFKGGGPNTPLPHVQLASGAVDFAVDPNMRQVLEVIGKGNDLVLLGAQFQTDPNGLLSLAKKPLTGPGDLPGRRILSQQGTQPVLEGLYKANHLKPDFQFVPAGFDPGALVQGRGDAYNCFVTNQPITLETKFGLQRGSGYEVVTYGALGCPAYANVISCKRATVARRRDVVVKFMRASARGWQDNLADPKAAVRLVMRKYGVDLGLDEKQQARQNALQTPLTESEQTKSKGMLRIDPEILGSRMYSWLRLAGATQLPDVGKVVDTSILDDVFKKGPRL</sequence>
<evidence type="ECO:0000256" key="8">
    <source>
        <dbReference type="ARBA" id="ARBA00022977"/>
    </source>
</evidence>
<evidence type="ECO:0000256" key="3">
    <source>
        <dbReference type="ARBA" id="ARBA00009406"/>
    </source>
</evidence>
<dbReference type="Pfam" id="PF09084">
    <property type="entry name" value="NMT1"/>
    <property type="match status" value="1"/>
</dbReference>
<dbReference type="GO" id="GO:0009228">
    <property type="term" value="P:thiamine biosynthetic process"/>
    <property type="evidence" value="ECO:0007669"/>
    <property type="project" value="UniProtKB-KW"/>
</dbReference>
<keyword evidence="9" id="KW-0408">Iron</keyword>
<organism evidence="14 15">
    <name type="scientific">Actinomadura decatromicini</name>
    <dbReference type="NCBI Taxonomy" id="2604572"/>
    <lineage>
        <taxon>Bacteria</taxon>
        <taxon>Bacillati</taxon>
        <taxon>Actinomycetota</taxon>
        <taxon>Actinomycetes</taxon>
        <taxon>Streptosporangiales</taxon>
        <taxon>Thermomonosporaceae</taxon>
        <taxon>Actinomadura</taxon>
    </lineage>
</organism>
<comment type="catalytic activity">
    <reaction evidence="11">
        <text>N(6)-(pyridoxal phosphate)-L-lysyl-[4-amino-5-hydroxymethyl-2-methylpyrimidine phosphate synthase] + L-histidyl-[4-amino-5-hydroxymethyl-2-methylpyrimidine phosphate synthase] + 2 Fe(3+) + 4 H2O = L-lysyl-[4-amino-5-hydroxymethyl-2-methylpyrimidine phosphate synthase] + (2S)-2-amino-5-hydroxy-4-oxopentanoyl-[4-amino-5-hydroxymethyl-2-methylpyrimidine phosphate synthase] + 4-amino-2-methyl-5-(phosphooxymethyl)pyrimidine + 3-oxopropanoate + 2 Fe(2+) + 2 H(+)</text>
        <dbReference type="Rhea" id="RHEA:65756"/>
        <dbReference type="Rhea" id="RHEA-COMP:16892"/>
        <dbReference type="Rhea" id="RHEA-COMP:16893"/>
        <dbReference type="Rhea" id="RHEA-COMP:16894"/>
        <dbReference type="Rhea" id="RHEA-COMP:16895"/>
        <dbReference type="ChEBI" id="CHEBI:15377"/>
        <dbReference type="ChEBI" id="CHEBI:15378"/>
        <dbReference type="ChEBI" id="CHEBI:29033"/>
        <dbReference type="ChEBI" id="CHEBI:29034"/>
        <dbReference type="ChEBI" id="CHEBI:29969"/>
        <dbReference type="ChEBI" id="CHEBI:29979"/>
        <dbReference type="ChEBI" id="CHEBI:33190"/>
        <dbReference type="ChEBI" id="CHEBI:58354"/>
        <dbReference type="ChEBI" id="CHEBI:143915"/>
        <dbReference type="ChEBI" id="CHEBI:157692"/>
    </reaction>
    <physiologicalReaction direction="left-to-right" evidence="11">
        <dbReference type="Rhea" id="RHEA:65757"/>
    </physiologicalReaction>
</comment>
<gene>
    <name evidence="14" type="ORF">FXF68_06865</name>
</gene>
<dbReference type="PANTHER" id="PTHR31528:SF1">
    <property type="entry name" value="4-AMINO-5-HYDROXYMETHYL-2-METHYLPYRIMIDINE PHOSPHATE SYNTHASE THI11-RELATED"/>
    <property type="match status" value="1"/>
</dbReference>
<evidence type="ECO:0000256" key="6">
    <source>
        <dbReference type="ARBA" id="ARBA00022723"/>
    </source>
</evidence>
<comment type="subunit">
    <text evidence="4">Homodimer.</text>
</comment>
<evidence type="ECO:0000256" key="12">
    <source>
        <dbReference type="SAM" id="MobiDB-lite"/>
    </source>
</evidence>
<dbReference type="Proteomes" id="UP000323505">
    <property type="component" value="Unassembled WGS sequence"/>
</dbReference>
<comment type="pathway">
    <text evidence="2">Cofactor biosynthesis; thiamine diphosphate biosynthesis.</text>
</comment>
<proteinExistence type="inferred from homology"/>
<dbReference type="GO" id="GO:0016740">
    <property type="term" value="F:transferase activity"/>
    <property type="evidence" value="ECO:0007669"/>
    <property type="project" value="UniProtKB-KW"/>
</dbReference>
<keyword evidence="7" id="KW-0663">Pyridoxal phosphate</keyword>
<protein>
    <recommendedName>
        <fullName evidence="10">Thiamine pyrimidine synthase</fullName>
    </recommendedName>
</protein>
<comment type="similarity">
    <text evidence="3">Belongs to the NMT1/THI5 family.</text>
</comment>
<evidence type="ECO:0000256" key="5">
    <source>
        <dbReference type="ARBA" id="ARBA00022679"/>
    </source>
</evidence>
<comment type="caution">
    <text evidence="14">The sequence shown here is derived from an EMBL/GenBank/DDBJ whole genome shotgun (WGS) entry which is preliminary data.</text>
</comment>
<keyword evidence="15" id="KW-1185">Reference proteome</keyword>
<dbReference type="SUPFAM" id="SSF53850">
    <property type="entry name" value="Periplasmic binding protein-like II"/>
    <property type="match status" value="1"/>
</dbReference>
<reference evidence="14 15" key="1">
    <citation type="submission" date="2019-08" db="EMBL/GenBank/DDBJ databases">
        <title>Actinomadura sp. nov. CYP1-5 isolated from mountain soil.</title>
        <authorList>
            <person name="Songsumanus A."/>
            <person name="Kuncharoen N."/>
            <person name="Kudo T."/>
            <person name="Yuki M."/>
            <person name="Igarashi Y."/>
            <person name="Tanasupawat S."/>
        </authorList>
    </citation>
    <scope>NUCLEOTIDE SEQUENCE [LARGE SCALE GENOMIC DNA]</scope>
    <source>
        <strain evidence="14 15">CYP1-5</strain>
    </source>
</reference>
<evidence type="ECO:0000259" key="13">
    <source>
        <dbReference type="Pfam" id="PF09084"/>
    </source>
</evidence>
<evidence type="ECO:0000256" key="4">
    <source>
        <dbReference type="ARBA" id="ARBA00011738"/>
    </source>
</evidence>
<evidence type="ECO:0000313" key="15">
    <source>
        <dbReference type="Proteomes" id="UP000323505"/>
    </source>
</evidence>
<feature type="compositionally biased region" description="Low complexity" evidence="12">
    <location>
        <begin position="1"/>
        <end position="14"/>
    </location>
</feature>
<keyword evidence="8" id="KW-0784">Thiamine biosynthesis</keyword>
<dbReference type="AlphaFoldDB" id="A0A5D3FZ01"/>
<name>A0A5D3FZ01_9ACTN</name>
<dbReference type="Gene3D" id="3.40.190.10">
    <property type="entry name" value="Periplasmic binding protein-like II"/>
    <property type="match status" value="2"/>
</dbReference>
<dbReference type="InterPro" id="IPR006311">
    <property type="entry name" value="TAT_signal"/>
</dbReference>
<evidence type="ECO:0000256" key="10">
    <source>
        <dbReference type="ARBA" id="ARBA00033171"/>
    </source>
</evidence>
<dbReference type="PROSITE" id="PS51318">
    <property type="entry name" value="TAT"/>
    <property type="match status" value="1"/>
</dbReference>
<dbReference type="GO" id="GO:0046872">
    <property type="term" value="F:metal ion binding"/>
    <property type="evidence" value="ECO:0007669"/>
    <property type="project" value="UniProtKB-KW"/>
</dbReference>
<accession>A0A5D3FZ01</accession>
<keyword evidence="5" id="KW-0808">Transferase</keyword>
<feature type="domain" description="SsuA/THI5-like" evidence="13">
    <location>
        <begin position="91"/>
        <end position="306"/>
    </location>
</feature>
<evidence type="ECO:0000256" key="7">
    <source>
        <dbReference type="ARBA" id="ARBA00022898"/>
    </source>
</evidence>
<evidence type="ECO:0000256" key="11">
    <source>
        <dbReference type="ARBA" id="ARBA00048179"/>
    </source>
</evidence>
<dbReference type="InterPro" id="IPR027939">
    <property type="entry name" value="NMT1/THI5"/>
</dbReference>
<keyword evidence="6" id="KW-0479">Metal-binding</keyword>
<evidence type="ECO:0000256" key="9">
    <source>
        <dbReference type="ARBA" id="ARBA00023004"/>
    </source>
</evidence>
<dbReference type="PANTHER" id="PTHR31528">
    <property type="entry name" value="4-AMINO-5-HYDROXYMETHYL-2-METHYLPYRIMIDINE PHOSPHATE SYNTHASE THI11-RELATED"/>
    <property type="match status" value="1"/>
</dbReference>
<evidence type="ECO:0000313" key="14">
    <source>
        <dbReference type="EMBL" id="TYK53414.1"/>
    </source>
</evidence>
<evidence type="ECO:0000256" key="2">
    <source>
        <dbReference type="ARBA" id="ARBA00004948"/>
    </source>
</evidence>
<feature type="compositionally biased region" description="Low complexity" evidence="12">
    <location>
        <begin position="29"/>
        <end position="40"/>
    </location>
</feature>
<evidence type="ECO:0000256" key="1">
    <source>
        <dbReference type="ARBA" id="ARBA00003469"/>
    </source>
</evidence>
<feature type="region of interest" description="Disordered" evidence="12">
    <location>
        <begin position="1"/>
        <end position="40"/>
    </location>
</feature>
<comment type="function">
    <text evidence="1">Responsible for the formation of the pyrimidine heterocycle in the thiamine biosynthesis pathway. Catalyzes the formation of hydroxymethylpyrimidine phosphate (HMP-P) from histidine and pyridoxal phosphate (PLP). The protein uses PLP and the active site histidine to form HMP-P, generating an inactive enzyme. The enzyme can only undergo a single turnover, which suggests it is a suicide enzyme.</text>
</comment>
<dbReference type="EMBL" id="VSRQ01000001">
    <property type="protein sequence ID" value="TYK53414.1"/>
    <property type="molecule type" value="Genomic_DNA"/>
</dbReference>
<dbReference type="InterPro" id="IPR015168">
    <property type="entry name" value="SsuA/THI5"/>
</dbReference>